<dbReference type="GO" id="GO:0031515">
    <property type="term" value="C:tRNA (m1A) methyltransferase complex"/>
    <property type="evidence" value="ECO:0007669"/>
    <property type="project" value="InterPro"/>
</dbReference>
<dbReference type="PANTHER" id="PTHR12945:SF0">
    <property type="entry name" value="TRNA (ADENINE(58)-N(1))-METHYLTRANSFERASE NON-CATALYTIC SUBUNIT TRM6"/>
    <property type="match status" value="1"/>
</dbReference>
<dbReference type="PANTHER" id="PTHR12945">
    <property type="entry name" value="TRANSLATION INITIATION FACTOR EIF3-RELATED"/>
    <property type="match status" value="1"/>
</dbReference>
<dbReference type="GO" id="GO:0005634">
    <property type="term" value="C:nucleus"/>
    <property type="evidence" value="ECO:0007669"/>
    <property type="project" value="UniProtKB-SubCell"/>
</dbReference>
<evidence type="ECO:0000313" key="9">
    <source>
        <dbReference type="Proteomes" id="UP001301350"/>
    </source>
</evidence>
<comment type="subcellular location">
    <subcellularLocation>
        <location evidence="1">Nucleus</location>
    </subcellularLocation>
</comment>
<keyword evidence="4" id="KW-0819">tRNA processing</keyword>
<keyword evidence="9" id="KW-1185">Reference proteome</keyword>
<proteinExistence type="inferred from homology"/>
<evidence type="ECO:0000313" key="8">
    <source>
        <dbReference type="EMBL" id="KAK4534717.1"/>
    </source>
</evidence>
<dbReference type="Proteomes" id="UP001301350">
    <property type="component" value="Unassembled WGS sequence"/>
</dbReference>
<gene>
    <name evidence="8" type="ORF">CDCA_CDCA02G0742</name>
</gene>
<evidence type="ECO:0000256" key="5">
    <source>
        <dbReference type="ARBA" id="ARBA00023242"/>
    </source>
</evidence>
<accession>A0AAV9IQR9</accession>
<evidence type="ECO:0000256" key="6">
    <source>
        <dbReference type="ARBA" id="ARBA00032319"/>
    </source>
</evidence>
<organism evidence="8 9">
    <name type="scientific">Cyanidium caldarium</name>
    <name type="common">Red alga</name>
    <dbReference type="NCBI Taxonomy" id="2771"/>
    <lineage>
        <taxon>Eukaryota</taxon>
        <taxon>Rhodophyta</taxon>
        <taxon>Bangiophyceae</taxon>
        <taxon>Cyanidiales</taxon>
        <taxon>Cyanidiaceae</taxon>
        <taxon>Cyanidium</taxon>
    </lineage>
</organism>
<comment type="similarity">
    <text evidence="2">Belongs to the TRM6/GCD10 family.</text>
</comment>
<sequence length="536" mass="57708">MHSLIADGDFVILVYGEEGSTEEKHRRIVQVRSATSHASAAAAISSSSSASPFTCFRIGEHFVSTSALIGLPWGVRLVACPDGAGDTAEGSPARVRLQVLTDSLHTQVRGLLPTHTIEDTASNEDLAALPSSTGYNRGIADARSNLTLTDAQLQASRQAYRREPLRYIAGLTSASSTFGQRIEAAQHKYVQRKARKHVLSVRLMRPTPYTLCDTLCRKASNAALPLRADSLALVLHHAGVWAGSRRILVAEERAGGMGLVTAACAARMMIGEGAQRVHAGDTAILAFYWGSESCRGGRAHSEAVRILGLPRALSEDADASQGESEAVRACERLLGVPLERVASVDDDSDPWWQWVPDVVSGCARYPSWGDRPRVVSRALLRQWLRNRDGGNEALIVASAEAPTGTMGPRRILEGLLPRLSPGCPFVVWSPWLEPLADLHADMVRGARVCRGNEVGSAAQPDGDAGHPTSAAGAQTDNTPFHRSAWQSVAQVKLVELFRQQHQFLDGRTHPHLTDSPSGGFVLHGFKMADGKEEAQT</sequence>
<dbReference type="GO" id="GO:0030488">
    <property type="term" value="P:tRNA methylation"/>
    <property type="evidence" value="ECO:0007669"/>
    <property type="project" value="InterPro"/>
</dbReference>
<evidence type="ECO:0000256" key="4">
    <source>
        <dbReference type="ARBA" id="ARBA00022694"/>
    </source>
</evidence>
<reference evidence="8 9" key="1">
    <citation type="submission" date="2022-07" db="EMBL/GenBank/DDBJ databases">
        <title>Genome-wide signatures of adaptation to extreme environments.</title>
        <authorList>
            <person name="Cho C.H."/>
            <person name="Yoon H.S."/>
        </authorList>
    </citation>
    <scope>NUCLEOTIDE SEQUENCE [LARGE SCALE GENOMIC DNA]</scope>
    <source>
        <strain evidence="8 9">DBV 063 E5</strain>
    </source>
</reference>
<name>A0AAV9IQR9_CYACA</name>
<keyword evidence="5" id="KW-0539">Nucleus</keyword>
<evidence type="ECO:0000256" key="7">
    <source>
        <dbReference type="SAM" id="MobiDB-lite"/>
    </source>
</evidence>
<dbReference type="InterPro" id="IPR017423">
    <property type="entry name" value="TRM6"/>
</dbReference>
<dbReference type="AlphaFoldDB" id="A0AAV9IQR9"/>
<feature type="region of interest" description="Disordered" evidence="7">
    <location>
        <begin position="454"/>
        <end position="478"/>
    </location>
</feature>
<evidence type="ECO:0000256" key="2">
    <source>
        <dbReference type="ARBA" id="ARBA00008320"/>
    </source>
</evidence>
<protein>
    <recommendedName>
        <fullName evidence="3">tRNA (adenine(58)-N(1))-methyltransferase non-catalytic subunit TRM6</fullName>
    </recommendedName>
    <alternativeName>
        <fullName evidence="6">tRNA(m1A58)-methyltransferase subunit TRM6</fullName>
    </alternativeName>
</protein>
<comment type="caution">
    <text evidence="8">The sequence shown here is derived from an EMBL/GenBank/DDBJ whole genome shotgun (WGS) entry which is preliminary data.</text>
</comment>
<dbReference type="Pfam" id="PF04189">
    <property type="entry name" value="Gcd10p"/>
    <property type="match status" value="1"/>
</dbReference>
<dbReference type="EMBL" id="JANCYW010000002">
    <property type="protein sequence ID" value="KAK4534717.1"/>
    <property type="molecule type" value="Genomic_DNA"/>
</dbReference>
<evidence type="ECO:0000256" key="3">
    <source>
        <dbReference type="ARBA" id="ARBA00021704"/>
    </source>
</evidence>
<evidence type="ECO:0000256" key="1">
    <source>
        <dbReference type="ARBA" id="ARBA00004123"/>
    </source>
</evidence>